<dbReference type="InterPro" id="IPR050412">
    <property type="entry name" value="Ig-like_Receptors_ImmuneReg"/>
</dbReference>
<dbReference type="AlphaFoldDB" id="A0A1S3G5E7"/>
<proteinExistence type="predicted"/>
<evidence type="ECO:0000313" key="13">
    <source>
        <dbReference type="Proteomes" id="UP000081671"/>
    </source>
</evidence>
<feature type="compositionally biased region" description="Basic and acidic residues" evidence="11">
    <location>
        <begin position="276"/>
        <end position="299"/>
    </location>
</feature>
<evidence type="ECO:0000259" key="12">
    <source>
        <dbReference type="PROSITE" id="PS50835"/>
    </source>
</evidence>
<evidence type="ECO:0000256" key="4">
    <source>
        <dbReference type="ARBA" id="ARBA00022729"/>
    </source>
</evidence>
<dbReference type="InterPro" id="IPR003599">
    <property type="entry name" value="Ig_sub"/>
</dbReference>
<keyword evidence="9" id="KW-0325">Glycoprotein</keyword>
<dbReference type="SMART" id="SM00409">
    <property type="entry name" value="IG"/>
    <property type="match status" value="1"/>
</dbReference>
<keyword evidence="7" id="KW-0472">Membrane</keyword>
<evidence type="ECO:0000256" key="5">
    <source>
        <dbReference type="ARBA" id="ARBA00022737"/>
    </source>
</evidence>
<evidence type="ECO:0000256" key="8">
    <source>
        <dbReference type="ARBA" id="ARBA00023157"/>
    </source>
</evidence>
<evidence type="ECO:0000256" key="7">
    <source>
        <dbReference type="ARBA" id="ARBA00023136"/>
    </source>
</evidence>
<dbReference type="Proteomes" id="UP000081671">
    <property type="component" value="Unplaced"/>
</dbReference>
<comment type="subcellular location">
    <subcellularLocation>
        <location evidence="1">Cell membrane</location>
        <topology evidence="1">Single-pass membrane protein</topology>
    </subcellularLocation>
</comment>
<dbReference type="RefSeq" id="XP_012883247.1">
    <property type="nucleotide sequence ID" value="XM_013027793.1"/>
</dbReference>
<feature type="region of interest" description="Disordered" evidence="11">
    <location>
        <begin position="1"/>
        <end position="40"/>
    </location>
</feature>
<evidence type="ECO:0000256" key="11">
    <source>
        <dbReference type="SAM" id="MobiDB-lite"/>
    </source>
</evidence>
<dbReference type="SUPFAM" id="SSF48726">
    <property type="entry name" value="Immunoglobulin"/>
    <property type="match status" value="1"/>
</dbReference>
<keyword evidence="6" id="KW-1133">Transmembrane helix</keyword>
<dbReference type="PANTHER" id="PTHR11738:SF179">
    <property type="entry name" value="LEUKOCYTE IMMUNOGLOBULIN-LIKE RECEPTOR SUBFAMILY A MEMBER 5"/>
    <property type="match status" value="1"/>
</dbReference>
<dbReference type="OrthoDB" id="9629903at2759"/>
<protein>
    <submittedName>
        <fullName evidence="14">Leukocyte immunoglobulin-like receptor subfamily B member 5 isoform X2</fullName>
    </submittedName>
</protein>
<keyword evidence="13" id="KW-1185">Reference proteome</keyword>
<evidence type="ECO:0000313" key="14">
    <source>
        <dbReference type="RefSeq" id="XP_012883247.1"/>
    </source>
</evidence>
<keyword evidence="4" id="KW-0732">Signal</keyword>
<dbReference type="InterPro" id="IPR007110">
    <property type="entry name" value="Ig-like_dom"/>
</dbReference>
<evidence type="ECO:0000256" key="10">
    <source>
        <dbReference type="ARBA" id="ARBA00023319"/>
    </source>
</evidence>
<dbReference type="FunFam" id="2.60.40.10:FF:000049">
    <property type="entry name" value="Leukocyte immunoglobulin-like receptor subfamily B member 1"/>
    <property type="match status" value="1"/>
</dbReference>
<reference evidence="14" key="1">
    <citation type="submission" date="2025-08" db="UniProtKB">
        <authorList>
            <consortium name="RefSeq"/>
        </authorList>
    </citation>
    <scope>IDENTIFICATION</scope>
    <source>
        <tissue evidence="14">Kidney</tissue>
    </source>
</reference>
<keyword evidence="2" id="KW-1003">Cell membrane</keyword>
<dbReference type="GO" id="GO:0002764">
    <property type="term" value="P:immune response-regulating signaling pathway"/>
    <property type="evidence" value="ECO:0007669"/>
    <property type="project" value="TreeGrafter"/>
</dbReference>
<keyword evidence="5" id="KW-0677">Repeat</keyword>
<sequence>MPSRLRVEGLEEDRDPTKTLRGKDQPPNPTLPGGREIQDGARGVCCHSPALSEMKSDGDSIWGIPTYREPSPQKQEPGSWVGISPFGVTVGVASLGVEGKSHILCLCSQMPRLLRRHRRRCAHSMALTLAALLYLGLSVDSTAQGQGGSFPRPVLRAEPCSVVAQGSAVTLWCEGARKAKEFRLQKEHSVQWSTNTLETWGNRTSFFIQSMKKGDAGRYFCVYLSPVGWSDHSEPLELVVTETGAGTVESVPGDRGLPGSSSPAAAVQEEILYEDAAAKDTEPKDGVELDSRAASREDPQDVTYAQLCHVALTQQMAAPPAEPSLYASLAARSPKGTKQ</sequence>
<feature type="domain" description="Ig-like" evidence="12">
    <location>
        <begin position="151"/>
        <end position="241"/>
    </location>
</feature>
<dbReference type="InterPro" id="IPR036179">
    <property type="entry name" value="Ig-like_dom_sf"/>
</dbReference>
<evidence type="ECO:0000256" key="6">
    <source>
        <dbReference type="ARBA" id="ARBA00022989"/>
    </source>
</evidence>
<feature type="region of interest" description="Disordered" evidence="11">
    <location>
        <begin position="275"/>
        <end position="300"/>
    </location>
</feature>
<keyword evidence="10" id="KW-0393">Immunoglobulin domain</keyword>
<feature type="compositionally biased region" description="Basic and acidic residues" evidence="11">
    <location>
        <begin position="1"/>
        <end position="24"/>
    </location>
</feature>
<dbReference type="PROSITE" id="PS50835">
    <property type="entry name" value="IG_LIKE"/>
    <property type="match status" value="1"/>
</dbReference>
<evidence type="ECO:0000256" key="1">
    <source>
        <dbReference type="ARBA" id="ARBA00004162"/>
    </source>
</evidence>
<dbReference type="GO" id="GO:0005886">
    <property type="term" value="C:plasma membrane"/>
    <property type="evidence" value="ECO:0007669"/>
    <property type="project" value="UniProtKB-SubCell"/>
</dbReference>
<dbReference type="PANTHER" id="PTHR11738">
    <property type="entry name" value="MHC CLASS I NK CELL RECEPTOR"/>
    <property type="match status" value="1"/>
</dbReference>
<dbReference type="InterPro" id="IPR013783">
    <property type="entry name" value="Ig-like_fold"/>
</dbReference>
<accession>A0A1S3G5E7</accession>
<evidence type="ECO:0000256" key="2">
    <source>
        <dbReference type="ARBA" id="ARBA00022475"/>
    </source>
</evidence>
<name>A0A1S3G5E7_DIPOR</name>
<evidence type="ECO:0000256" key="3">
    <source>
        <dbReference type="ARBA" id="ARBA00022692"/>
    </source>
</evidence>
<dbReference type="Gene3D" id="2.60.40.10">
    <property type="entry name" value="Immunoglobulins"/>
    <property type="match status" value="1"/>
</dbReference>
<gene>
    <name evidence="14" type="primary">LOC105994325</name>
</gene>
<keyword evidence="8" id="KW-1015">Disulfide bond</keyword>
<dbReference type="GeneID" id="105994325"/>
<organism evidence="13 14">
    <name type="scientific">Dipodomys ordii</name>
    <name type="common">Ord's kangaroo rat</name>
    <dbReference type="NCBI Taxonomy" id="10020"/>
    <lineage>
        <taxon>Eukaryota</taxon>
        <taxon>Metazoa</taxon>
        <taxon>Chordata</taxon>
        <taxon>Craniata</taxon>
        <taxon>Vertebrata</taxon>
        <taxon>Euteleostomi</taxon>
        <taxon>Mammalia</taxon>
        <taxon>Eutheria</taxon>
        <taxon>Euarchontoglires</taxon>
        <taxon>Glires</taxon>
        <taxon>Rodentia</taxon>
        <taxon>Castorimorpha</taxon>
        <taxon>Heteromyidae</taxon>
        <taxon>Dipodomyinae</taxon>
        <taxon>Dipodomys</taxon>
    </lineage>
</organism>
<evidence type="ECO:0000256" key="9">
    <source>
        <dbReference type="ARBA" id="ARBA00023180"/>
    </source>
</evidence>
<dbReference type="Pfam" id="PF13895">
    <property type="entry name" value="Ig_2"/>
    <property type="match status" value="1"/>
</dbReference>
<keyword evidence="3" id="KW-0812">Transmembrane</keyword>